<organism evidence="7 8">
    <name type="scientific">Maribacter hydrothermalis</name>
    <dbReference type="NCBI Taxonomy" id="1836467"/>
    <lineage>
        <taxon>Bacteria</taxon>
        <taxon>Pseudomonadati</taxon>
        <taxon>Bacteroidota</taxon>
        <taxon>Flavobacteriia</taxon>
        <taxon>Flavobacteriales</taxon>
        <taxon>Flavobacteriaceae</taxon>
        <taxon>Maribacter</taxon>
    </lineage>
</organism>
<dbReference type="Pfam" id="PF01121">
    <property type="entry name" value="CoaE"/>
    <property type="match status" value="1"/>
</dbReference>
<comment type="pathway">
    <text evidence="5">Cofactor biosynthesis; coenzyme A biosynthesis; CoA from (R)-pantothenate: step 5/5.</text>
</comment>
<comment type="function">
    <text evidence="5">Catalyzes the phosphorylation of the 3'-hydroxyl group of dephosphocoenzyme A to form coenzyme A.</text>
</comment>
<keyword evidence="5" id="KW-0808">Transferase</keyword>
<evidence type="ECO:0000313" key="7">
    <source>
        <dbReference type="EMBL" id="OBR38831.1"/>
    </source>
</evidence>
<evidence type="ECO:0000256" key="4">
    <source>
        <dbReference type="ARBA" id="ARBA00022993"/>
    </source>
</evidence>
<dbReference type="EC" id="2.7.1.24" evidence="5 6"/>
<comment type="subcellular location">
    <subcellularLocation>
        <location evidence="5">Cytoplasm</location>
    </subcellularLocation>
</comment>
<dbReference type="EMBL" id="LZFP01000012">
    <property type="protein sequence ID" value="OBR38831.1"/>
    <property type="molecule type" value="Genomic_DNA"/>
</dbReference>
<dbReference type="UniPathway" id="UPA00241">
    <property type="reaction ID" value="UER00356"/>
</dbReference>
<dbReference type="STRING" id="1836467.BTR34_18325"/>
<dbReference type="CDD" id="cd02022">
    <property type="entry name" value="DPCK"/>
    <property type="match status" value="1"/>
</dbReference>
<protein>
    <recommendedName>
        <fullName evidence="5 6">Dephospho-CoA kinase</fullName>
        <ecNumber evidence="5 6">2.7.1.24</ecNumber>
    </recommendedName>
    <alternativeName>
        <fullName evidence="5">Dephosphocoenzyme A kinase</fullName>
    </alternativeName>
</protein>
<proteinExistence type="inferred from homology"/>
<dbReference type="Gene3D" id="3.40.50.300">
    <property type="entry name" value="P-loop containing nucleotide triphosphate hydrolases"/>
    <property type="match status" value="1"/>
</dbReference>
<dbReference type="GO" id="GO:0005737">
    <property type="term" value="C:cytoplasm"/>
    <property type="evidence" value="ECO:0007669"/>
    <property type="project" value="UniProtKB-SubCell"/>
</dbReference>
<keyword evidence="2 5" id="KW-0547">Nucleotide-binding</keyword>
<gene>
    <name evidence="5" type="primary">coaE</name>
    <name evidence="7" type="ORF">A9200_03960</name>
</gene>
<comment type="catalytic activity">
    <reaction evidence="5">
        <text>3'-dephospho-CoA + ATP = ADP + CoA + H(+)</text>
        <dbReference type="Rhea" id="RHEA:18245"/>
        <dbReference type="ChEBI" id="CHEBI:15378"/>
        <dbReference type="ChEBI" id="CHEBI:30616"/>
        <dbReference type="ChEBI" id="CHEBI:57287"/>
        <dbReference type="ChEBI" id="CHEBI:57328"/>
        <dbReference type="ChEBI" id="CHEBI:456216"/>
        <dbReference type="EC" id="2.7.1.24"/>
    </reaction>
</comment>
<dbReference type="KEGG" id="mart:BTR34_18325"/>
<comment type="caution">
    <text evidence="7">The sequence shown here is derived from an EMBL/GenBank/DDBJ whole genome shotgun (WGS) entry which is preliminary data.</text>
</comment>
<dbReference type="InterPro" id="IPR001977">
    <property type="entry name" value="Depp_CoAkinase"/>
</dbReference>
<reference evidence="8" key="1">
    <citation type="submission" date="2016-06" db="EMBL/GenBank/DDBJ databases">
        <authorList>
            <person name="Zhan P."/>
        </authorList>
    </citation>
    <scope>NUCLEOTIDE SEQUENCE [LARGE SCALE GENOMIC DNA]</scope>
    <source>
        <strain evidence="8">T28</strain>
    </source>
</reference>
<dbReference type="PROSITE" id="PS51219">
    <property type="entry name" value="DPCK"/>
    <property type="match status" value="1"/>
</dbReference>
<comment type="similarity">
    <text evidence="1 5">Belongs to the CoaE family.</text>
</comment>
<keyword evidence="3 5" id="KW-0067">ATP-binding</keyword>
<evidence type="ECO:0000256" key="1">
    <source>
        <dbReference type="ARBA" id="ARBA00009018"/>
    </source>
</evidence>
<evidence type="ECO:0000313" key="8">
    <source>
        <dbReference type="Proteomes" id="UP000092164"/>
    </source>
</evidence>
<dbReference type="SUPFAM" id="SSF52540">
    <property type="entry name" value="P-loop containing nucleoside triphosphate hydrolases"/>
    <property type="match status" value="1"/>
</dbReference>
<name>A0A1B7Z7Z2_9FLAO</name>
<sequence length="194" mass="22022">MKIVGLTGGIGSGKSTVAAMFKELGVPVYNSDERAKYLMNTSKKIKKQLIELLGKKAYDDNKLNRPYIAEKVFNDTSLLSQLNSIVHPIVKENFNSWSKKQDTPYIIQETALLFENKSQELYDIIILITAPKVTRINRVLSRDKTTIEQVEARMNNQLDDTLKIQLANYIIENVDLENTHSKVIEVHKAILAES</sequence>
<feature type="binding site" evidence="5">
    <location>
        <begin position="11"/>
        <end position="16"/>
    </location>
    <ligand>
        <name>ATP</name>
        <dbReference type="ChEBI" id="CHEBI:30616"/>
    </ligand>
</feature>
<accession>A0A1B7Z7Z2</accession>
<dbReference type="GO" id="GO:0015937">
    <property type="term" value="P:coenzyme A biosynthetic process"/>
    <property type="evidence" value="ECO:0007669"/>
    <property type="project" value="UniProtKB-UniRule"/>
</dbReference>
<evidence type="ECO:0000256" key="6">
    <source>
        <dbReference type="NCBIfam" id="TIGR00152"/>
    </source>
</evidence>
<dbReference type="Proteomes" id="UP000092164">
    <property type="component" value="Unassembled WGS sequence"/>
</dbReference>
<dbReference type="GO" id="GO:0004140">
    <property type="term" value="F:dephospho-CoA kinase activity"/>
    <property type="evidence" value="ECO:0007669"/>
    <property type="project" value="UniProtKB-UniRule"/>
</dbReference>
<dbReference type="NCBIfam" id="TIGR00152">
    <property type="entry name" value="dephospho-CoA kinase"/>
    <property type="match status" value="1"/>
</dbReference>
<dbReference type="RefSeq" id="WP_068484651.1">
    <property type="nucleotide sequence ID" value="NZ_CP018760.1"/>
</dbReference>
<evidence type="ECO:0000256" key="3">
    <source>
        <dbReference type="ARBA" id="ARBA00022840"/>
    </source>
</evidence>
<keyword evidence="4 5" id="KW-0173">Coenzyme A biosynthesis</keyword>
<dbReference type="AlphaFoldDB" id="A0A1B7Z7Z2"/>
<evidence type="ECO:0000256" key="2">
    <source>
        <dbReference type="ARBA" id="ARBA00022741"/>
    </source>
</evidence>
<dbReference type="PANTHER" id="PTHR10695:SF46">
    <property type="entry name" value="BIFUNCTIONAL COENZYME A SYNTHASE-RELATED"/>
    <property type="match status" value="1"/>
</dbReference>
<dbReference type="HAMAP" id="MF_00376">
    <property type="entry name" value="Dephospho_CoA_kinase"/>
    <property type="match status" value="1"/>
</dbReference>
<dbReference type="OrthoDB" id="9812943at2"/>
<dbReference type="GO" id="GO:0005524">
    <property type="term" value="F:ATP binding"/>
    <property type="evidence" value="ECO:0007669"/>
    <property type="project" value="UniProtKB-UniRule"/>
</dbReference>
<evidence type="ECO:0000256" key="5">
    <source>
        <dbReference type="HAMAP-Rule" id="MF_00376"/>
    </source>
</evidence>
<dbReference type="InterPro" id="IPR027417">
    <property type="entry name" value="P-loop_NTPase"/>
</dbReference>
<keyword evidence="5 7" id="KW-0418">Kinase</keyword>
<keyword evidence="5" id="KW-0963">Cytoplasm</keyword>
<keyword evidence="8" id="KW-1185">Reference proteome</keyword>
<dbReference type="PANTHER" id="PTHR10695">
    <property type="entry name" value="DEPHOSPHO-COA KINASE-RELATED"/>
    <property type="match status" value="1"/>
</dbReference>